<feature type="compositionally biased region" description="Low complexity" evidence="1">
    <location>
        <begin position="287"/>
        <end position="306"/>
    </location>
</feature>
<feature type="transmembrane region" description="Helical" evidence="2">
    <location>
        <begin position="311"/>
        <end position="332"/>
    </location>
</feature>
<feature type="transmembrane region" description="Helical" evidence="2">
    <location>
        <begin position="528"/>
        <end position="548"/>
    </location>
</feature>
<keyword evidence="2" id="KW-0472">Membrane</keyword>
<accession>E4N922</accession>
<dbReference type="AlphaFoldDB" id="E4N922"/>
<reference evidence="3 4" key="1">
    <citation type="journal article" date="2010" name="DNA Res.">
        <title>Genome sequence of Kitasatospora setae NBRC 14216T: an evolutionary snapshot of the family Streptomycetaceae.</title>
        <authorList>
            <person name="Ichikawa N."/>
            <person name="Oguchi A."/>
            <person name="Ikeda H."/>
            <person name="Ishikawa J."/>
            <person name="Kitani S."/>
            <person name="Watanabe Y."/>
            <person name="Nakamura S."/>
            <person name="Katano Y."/>
            <person name="Kishi E."/>
            <person name="Sasagawa M."/>
            <person name="Ankai A."/>
            <person name="Fukui S."/>
            <person name="Hashimoto Y."/>
            <person name="Kamata S."/>
            <person name="Otoguro M."/>
            <person name="Tanikawa S."/>
            <person name="Nihira T."/>
            <person name="Horinouchi S."/>
            <person name="Ohnishi Y."/>
            <person name="Hayakawa M."/>
            <person name="Kuzuyama T."/>
            <person name="Arisawa A."/>
            <person name="Nomoto F."/>
            <person name="Miura H."/>
            <person name="Takahashi Y."/>
            <person name="Fujita N."/>
        </authorList>
    </citation>
    <scope>NUCLEOTIDE SEQUENCE [LARGE SCALE GENOMIC DNA]</scope>
    <source>
        <strain evidence="4">ATCC 33774 / DSM 43861 / JCM 3304 / KCC A-0304 / NBRC 14216 / KM-6054</strain>
    </source>
</reference>
<dbReference type="EMBL" id="AP010968">
    <property type="protein sequence ID" value="BAJ27703.1"/>
    <property type="molecule type" value="Genomic_DNA"/>
</dbReference>
<feature type="region of interest" description="Disordered" evidence="1">
    <location>
        <begin position="267"/>
        <end position="306"/>
    </location>
</feature>
<evidence type="ECO:0000256" key="1">
    <source>
        <dbReference type="SAM" id="MobiDB-lite"/>
    </source>
</evidence>
<keyword evidence="2" id="KW-1133">Transmembrane helix</keyword>
<protein>
    <submittedName>
        <fullName evidence="3">Uncharacterized protein</fullName>
    </submittedName>
</protein>
<dbReference type="Proteomes" id="UP000007076">
    <property type="component" value="Chromosome"/>
</dbReference>
<keyword evidence="2" id="KW-0812">Transmembrane</keyword>
<dbReference type="KEGG" id="ksk:KSE_18790"/>
<feature type="region of interest" description="Disordered" evidence="1">
    <location>
        <begin position="1"/>
        <end position="35"/>
    </location>
</feature>
<dbReference type="STRING" id="452652.KSE_18790"/>
<name>E4N922_KITSK</name>
<proteinExistence type="predicted"/>
<organism evidence="3 4">
    <name type="scientific">Kitasatospora setae (strain ATCC 33774 / DSM 43861 / JCM 3304 / KCC A-0304 / NBRC 14216 / KM-6054)</name>
    <name type="common">Streptomyces setae</name>
    <dbReference type="NCBI Taxonomy" id="452652"/>
    <lineage>
        <taxon>Bacteria</taxon>
        <taxon>Bacillati</taxon>
        <taxon>Actinomycetota</taxon>
        <taxon>Actinomycetes</taxon>
        <taxon>Kitasatosporales</taxon>
        <taxon>Streptomycetaceae</taxon>
        <taxon>Kitasatospora</taxon>
    </lineage>
</organism>
<keyword evidence="4" id="KW-1185">Reference proteome</keyword>
<feature type="compositionally biased region" description="Basic and acidic residues" evidence="1">
    <location>
        <begin position="274"/>
        <end position="285"/>
    </location>
</feature>
<feature type="compositionally biased region" description="Basic residues" evidence="1">
    <location>
        <begin position="19"/>
        <end position="33"/>
    </location>
</feature>
<feature type="compositionally biased region" description="Basic and acidic residues" evidence="1">
    <location>
        <begin position="1"/>
        <end position="18"/>
    </location>
</feature>
<evidence type="ECO:0000256" key="2">
    <source>
        <dbReference type="SAM" id="Phobius"/>
    </source>
</evidence>
<feature type="transmembrane region" description="Helical" evidence="2">
    <location>
        <begin position="237"/>
        <end position="258"/>
    </location>
</feature>
<feature type="region of interest" description="Disordered" evidence="1">
    <location>
        <begin position="569"/>
        <end position="589"/>
    </location>
</feature>
<dbReference type="eggNOG" id="ENOG50342B7">
    <property type="taxonomic scope" value="Bacteria"/>
</dbReference>
<dbReference type="HOGENOM" id="CLU_389754_0_0_11"/>
<feature type="region of interest" description="Disordered" evidence="1">
    <location>
        <begin position="57"/>
        <end position="80"/>
    </location>
</feature>
<evidence type="ECO:0000313" key="4">
    <source>
        <dbReference type="Proteomes" id="UP000007076"/>
    </source>
</evidence>
<evidence type="ECO:0000313" key="3">
    <source>
        <dbReference type="EMBL" id="BAJ27703.1"/>
    </source>
</evidence>
<sequence>MTGRTTRETPMRIQERARTRARTQGRVRGRAGGRGRSAAATALAALLLLGTAAPQAAADPSPAASAPSAAGAPAAQGQLPDTATQAERLAAALRQDPVYVSVDLPRETPRSLAPRFAEIARRIGVPTYVLVLPDADASLLAQVHDRLGASGLYVLVERYGVTATGFGVDLPVDDAARVARHTVPYDAGRLAQFEAFAEKLALGADQLAAQVRQIYADGDHEVPERYISATDRQNQNLLIGLAVVLVPGLLLVLGLFLARRRADLRPAPAAVSDAPRRPVRLDKKPGVKPGAKSGAKAGKAPASASAPGWRYGVLAVTLVATVAAVAGVLLAAPQVFAQRVDGPDLRVTPADLAARSEEAAAALTAGGVYQDAAAPTVLSPAQLAAVKQRTAELAASTPVFLLFTGSDSDDESTGDGSRLLAQVRQRTGLDGVYVQVDPVAGYFELVEFRTAATDVETRFRRAELRYPERENGSGDLRIPERLNRVLDTVAAARPTGREGDTGAGSTLPELHDNALPPLFKADLVPGTLLGALLLGILTLVGWACSAAVRAGRVRRAVAAAVAATAGTDAADAASGVSGPGGARRASAHPTVRQLRAWATEDVRALATRLAAAGPDEPGRARAWDCLDAAGLLLGEDGEGGAHGTRGARGARGDADPADLAAAVVLAQAGQAVLGGRSEQLLCRANPLHGPATGGRVPSWFAELGLGPKAARICPHCRESFRAGGADRPTADRTARRFAADQRLLRVPDPDGRTSSAWHEAGQVLPAALDGIDALVLRARESASVQ</sequence>
<dbReference type="PATRIC" id="fig|452652.3.peg.1883"/>
<gene>
    <name evidence="3" type="ordered locus">KSE_18790</name>
</gene>